<dbReference type="InterPro" id="IPR017441">
    <property type="entry name" value="Protein_kinase_ATP_BS"/>
</dbReference>
<feature type="domain" description="Protein kinase" evidence="14">
    <location>
        <begin position="69"/>
        <end position="358"/>
    </location>
</feature>
<dbReference type="Gene3D" id="1.10.510.10">
    <property type="entry name" value="Transferase(Phosphotransferase) domain 1"/>
    <property type="match status" value="1"/>
</dbReference>
<evidence type="ECO:0000256" key="11">
    <source>
        <dbReference type="PROSITE-ProRule" id="PRU10141"/>
    </source>
</evidence>
<comment type="catalytic activity">
    <reaction evidence="10">
        <text>L-seryl-[protein] + ATP = O-phospho-L-seryl-[protein] + ADP + H(+)</text>
        <dbReference type="Rhea" id="RHEA:17989"/>
        <dbReference type="Rhea" id="RHEA-COMP:9863"/>
        <dbReference type="Rhea" id="RHEA-COMP:11604"/>
        <dbReference type="ChEBI" id="CHEBI:15378"/>
        <dbReference type="ChEBI" id="CHEBI:29999"/>
        <dbReference type="ChEBI" id="CHEBI:30616"/>
        <dbReference type="ChEBI" id="CHEBI:83421"/>
        <dbReference type="ChEBI" id="CHEBI:456216"/>
        <dbReference type="EC" id="2.7.11.22"/>
    </reaction>
</comment>
<evidence type="ECO:0000256" key="8">
    <source>
        <dbReference type="ARBA" id="ARBA00039266"/>
    </source>
</evidence>
<dbReference type="PROSITE" id="PS50011">
    <property type="entry name" value="PROTEIN_KINASE_DOM"/>
    <property type="match status" value="1"/>
</dbReference>
<evidence type="ECO:0000256" key="5">
    <source>
        <dbReference type="ARBA" id="ARBA00022741"/>
    </source>
</evidence>
<evidence type="ECO:0000313" key="16">
    <source>
        <dbReference type="Proteomes" id="UP001473302"/>
    </source>
</evidence>
<name>A0ABP9Z7P2_9FUNG</name>
<reference evidence="15 16" key="1">
    <citation type="submission" date="2024-04" db="EMBL/GenBank/DDBJ databases">
        <title>genome sequences of Mucor flavus KT1a and Helicostylum pulchrum KT1b strains isolated from the surface of a dry-aged beef.</title>
        <authorList>
            <person name="Toyotome T."/>
            <person name="Hosono M."/>
            <person name="Torimaru M."/>
            <person name="Fukuda K."/>
            <person name="Mikami N."/>
        </authorList>
    </citation>
    <scope>NUCLEOTIDE SEQUENCE [LARGE SCALE GENOMIC DNA]</scope>
    <source>
        <strain evidence="15 16">KT1a</strain>
    </source>
</reference>
<dbReference type="InterPro" id="IPR011009">
    <property type="entry name" value="Kinase-like_dom_sf"/>
</dbReference>
<evidence type="ECO:0000256" key="10">
    <source>
        <dbReference type="ARBA" id="ARBA00048367"/>
    </source>
</evidence>
<comment type="similarity">
    <text evidence="1">Belongs to the protein kinase superfamily. CMGC Ser/Thr protein kinase family. CDC2/CDKX subfamily.</text>
</comment>
<dbReference type="Proteomes" id="UP001473302">
    <property type="component" value="Unassembled WGS sequence"/>
</dbReference>
<evidence type="ECO:0000313" key="15">
    <source>
        <dbReference type="EMBL" id="GAA5815133.1"/>
    </source>
</evidence>
<protein>
    <recommendedName>
        <fullName evidence="8">Cyclin-dependent kinase 1</fullName>
        <ecNumber evidence="2">2.7.11.22</ecNumber>
    </recommendedName>
</protein>
<dbReference type="Gene3D" id="3.30.200.20">
    <property type="entry name" value="Phosphorylase Kinase, domain 1"/>
    <property type="match status" value="1"/>
</dbReference>
<feature type="binding site" evidence="11">
    <location>
        <position position="98"/>
    </location>
    <ligand>
        <name>ATP</name>
        <dbReference type="ChEBI" id="CHEBI:30616"/>
    </ligand>
</feature>
<organism evidence="15 16">
    <name type="scientific">Mucor flavus</name>
    <dbReference type="NCBI Taxonomy" id="439312"/>
    <lineage>
        <taxon>Eukaryota</taxon>
        <taxon>Fungi</taxon>
        <taxon>Fungi incertae sedis</taxon>
        <taxon>Mucoromycota</taxon>
        <taxon>Mucoromycotina</taxon>
        <taxon>Mucoromycetes</taxon>
        <taxon>Mucorales</taxon>
        <taxon>Mucorineae</taxon>
        <taxon>Mucoraceae</taxon>
        <taxon>Mucor</taxon>
    </lineage>
</organism>
<keyword evidence="7 11" id="KW-0067">ATP-binding</keyword>
<dbReference type="PANTHER" id="PTHR24056">
    <property type="entry name" value="CELL DIVISION PROTEIN KINASE"/>
    <property type="match status" value="1"/>
</dbReference>
<keyword evidence="6" id="KW-0418">Kinase</keyword>
<evidence type="ECO:0000256" key="7">
    <source>
        <dbReference type="ARBA" id="ARBA00022840"/>
    </source>
</evidence>
<keyword evidence="4" id="KW-0808">Transferase</keyword>
<keyword evidence="16" id="KW-1185">Reference proteome</keyword>
<dbReference type="PANTHER" id="PTHR24056:SF254">
    <property type="entry name" value="CYCLIN-DEPENDENT KINASE 2"/>
    <property type="match status" value="1"/>
</dbReference>
<feature type="compositionally biased region" description="Basic and acidic residues" evidence="13">
    <location>
        <begin position="42"/>
        <end position="55"/>
    </location>
</feature>
<accession>A0ABP9Z7P2</accession>
<evidence type="ECO:0000256" key="12">
    <source>
        <dbReference type="RuleBase" id="RU000304"/>
    </source>
</evidence>
<gene>
    <name evidence="15" type="ORF">MFLAVUS_008639</name>
</gene>
<dbReference type="PROSITE" id="PS00107">
    <property type="entry name" value="PROTEIN_KINASE_ATP"/>
    <property type="match status" value="1"/>
</dbReference>
<proteinExistence type="inferred from homology"/>
<comment type="caution">
    <text evidence="15">The sequence shown here is derived from an EMBL/GenBank/DDBJ whole genome shotgun (WGS) entry which is preliminary data.</text>
</comment>
<dbReference type="Pfam" id="PF00069">
    <property type="entry name" value="Pkinase"/>
    <property type="match status" value="1"/>
</dbReference>
<feature type="region of interest" description="Disordered" evidence="13">
    <location>
        <begin position="37"/>
        <end position="57"/>
    </location>
</feature>
<keyword evidence="5 11" id="KW-0547">Nucleotide-binding</keyword>
<dbReference type="InterPro" id="IPR008271">
    <property type="entry name" value="Ser/Thr_kinase_AS"/>
</dbReference>
<dbReference type="SMART" id="SM00220">
    <property type="entry name" value="S_TKc"/>
    <property type="match status" value="1"/>
</dbReference>
<dbReference type="PROSITE" id="PS00108">
    <property type="entry name" value="PROTEIN_KINASE_ST"/>
    <property type="match status" value="1"/>
</dbReference>
<evidence type="ECO:0000256" key="3">
    <source>
        <dbReference type="ARBA" id="ARBA00022527"/>
    </source>
</evidence>
<keyword evidence="3 12" id="KW-0723">Serine/threonine-protein kinase</keyword>
<dbReference type="EC" id="2.7.11.22" evidence="2"/>
<sequence>MAENIPPSNRKYSLQPPPFKLKVEKHHEVGRRELVQTIVEPNNKRDQDAADKKEEEYDEMADPNDLAGYQKISKIGEGTYGVVFKARQKETNKLVALKKIRLNLQEGVPTTTIREVAILKEMNHENIVKLIDMIQRDATIYLVFEYSDVDLRRYMDKVKRPGLTAGHIKSFMHQLLRGLHYCHAHRILHRDLKPQNLLIDRHGRLTIADLGLSRAFGVPMRAYTHQVITLWYRAPEILLGCHHYSTAVDMWSVGCIMAELMTFHPIFPGDSQIDELFRIFRVFGTPNEEMWPGVSLLRDYNPNFPPWKPRDLRSLFKTKYASNYLDLPGSAYDLLRSLLTYDPLARISAVRAEEHPYFFDDITMLEF</sequence>
<evidence type="ECO:0000256" key="6">
    <source>
        <dbReference type="ARBA" id="ARBA00022777"/>
    </source>
</evidence>
<evidence type="ECO:0000256" key="13">
    <source>
        <dbReference type="SAM" id="MobiDB-lite"/>
    </source>
</evidence>
<evidence type="ECO:0000259" key="14">
    <source>
        <dbReference type="PROSITE" id="PS50011"/>
    </source>
</evidence>
<evidence type="ECO:0000256" key="9">
    <source>
        <dbReference type="ARBA" id="ARBA00047811"/>
    </source>
</evidence>
<evidence type="ECO:0000256" key="1">
    <source>
        <dbReference type="ARBA" id="ARBA00006485"/>
    </source>
</evidence>
<evidence type="ECO:0000256" key="4">
    <source>
        <dbReference type="ARBA" id="ARBA00022679"/>
    </source>
</evidence>
<dbReference type="InterPro" id="IPR050108">
    <property type="entry name" value="CDK"/>
</dbReference>
<evidence type="ECO:0000256" key="2">
    <source>
        <dbReference type="ARBA" id="ARBA00012425"/>
    </source>
</evidence>
<comment type="catalytic activity">
    <reaction evidence="9">
        <text>L-threonyl-[protein] + ATP = O-phospho-L-threonyl-[protein] + ADP + H(+)</text>
        <dbReference type="Rhea" id="RHEA:46608"/>
        <dbReference type="Rhea" id="RHEA-COMP:11060"/>
        <dbReference type="Rhea" id="RHEA-COMP:11605"/>
        <dbReference type="ChEBI" id="CHEBI:15378"/>
        <dbReference type="ChEBI" id="CHEBI:30013"/>
        <dbReference type="ChEBI" id="CHEBI:30616"/>
        <dbReference type="ChEBI" id="CHEBI:61977"/>
        <dbReference type="ChEBI" id="CHEBI:456216"/>
        <dbReference type="EC" id="2.7.11.22"/>
    </reaction>
</comment>
<dbReference type="InterPro" id="IPR000719">
    <property type="entry name" value="Prot_kinase_dom"/>
</dbReference>
<dbReference type="EMBL" id="BAABUK010000024">
    <property type="protein sequence ID" value="GAA5815133.1"/>
    <property type="molecule type" value="Genomic_DNA"/>
</dbReference>
<dbReference type="SUPFAM" id="SSF56112">
    <property type="entry name" value="Protein kinase-like (PK-like)"/>
    <property type="match status" value="1"/>
</dbReference>